<name>A0A1I7W6G0_HETBA</name>
<evidence type="ECO:0000313" key="2">
    <source>
        <dbReference type="WBParaSite" id="Hba_00183"/>
    </source>
</evidence>
<protein>
    <submittedName>
        <fullName evidence="2">DUF4258 domain-containing protein</fullName>
    </submittedName>
</protein>
<keyword evidence="1" id="KW-1185">Reference proteome</keyword>
<dbReference type="WBParaSite" id="Hba_00183">
    <property type="protein sequence ID" value="Hba_00183"/>
    <property type="gene ID" value="Hba_00183"/>
</dbReference>
<evidence type="ECO:0000313" key="1">
    <source>
        <dbReference type="Proteomes" id="UP000095283"/>
    </source>
</evidence>
<dbReference type="Proteomes" id="UP000095283">
    <property type="component" value="Unplaced"/>
</dbReference>
<proteinExistence type="predicted"/>
<sequence>MNTLISEKLSRTILRIDKGSIKEIASNLTICPTEKYEPIESCFPSSIVLYIGIIASGKLRRVVEKRPIIDAKQELEPTYITKTIVDV</sequence>
<dbReference type="AlphaFoldDB" id="A0A1I7W6G0"/>
<organism evidence="1 2">
    <name type="scientific">Heterorhabditis bacteriophora</name>
    <name type="common">Entomopathogenic nematode worm</name>
    <dbReference type="NCBI Taxonomy" id="37862"/>
    <lineage>
        <taxon>Eukaryota</taxon>
        <taxon>Metazoa</taxon>
        <taxon>Ecdysozoa</taxon>
        <taxon>Nematoda</taxon>
        <taxon>Chromadorea</taxon>
        <taxon>Rhabditida</taxon>
        <taxon>Rhabditina</taxon>
        <taxon>Rhabditomorpha</taxon>
        <taxon>Strongyloidea</taxon>
        <taxon>Heterorhabditidae</taxon>
        <taxon>Heterorhabditis</taxon>
    </lineage>
</organism>
<reference evidence="2" key="1">
    <citation type="submission" date="2016-11" db="UniProtKB">
        <authorList>
            <consortium name="WormBaseParasite"/>
        </authorList>
    </citation>
    <scope>IDENTIFICATION</scope>
</reference>
<accession>A0A1I7W6G0</accession>